<dbReference type="RefSeq" id="WP_028107105.1">
    <property type="nucleotide sequence ID" value="NZ_LVVL01000016.1"/>
</dbReference>
<evidence type="ECO:0000256" key="1">
    <source>
        <dbReference type="SAM" id="Phobius"/>
    </source>
</evidence>
<dbReference type="EMBL" id="LVVL01000016">
    <property type="protein sequence ID" value="OAN10685.1"/>
    <property type="molecule type" value="Genomic_DNA"/>
</dbReference>
<sequence>MSKRMKDYGISFIILGIAVILMVVLDLPKGISAVAVIVVVVLSVFLYEFRRFLTHDARK</sequence>
<feature type="transmembrane region" description="Helical" evidence="1">
    <location>
        <begin position="7"/>
        <end position="25"/>
    </location>
</feature>
<gene>
    <name evidence="2" type="ORF">A3783_12705</name>
</gene>
<keyword evidence="1" id="KW-1133">Transmembrane helix</keyword>
<evidence type="ECO:0000313" key="3">
    <source>
        <dbReference type="Proteomes" id="UP000078447"/>
    </source>
</evidence>
<keyword evidence="1" id="KW-0812">Transmembrane</keyword>
<dbReference type="Proteomes" id="UP000078447">
    <property type="component" value="Unassembled WGS sequence"/>
</dbReference>
<protein>
    <submittedName>
        <fullName evidence="2">Uncharacterized protein</fullName>
    </submittedName>
</protein>
<organism evidence="2 3">
    <name type="scientific">Exiguobacterium undae</name>
    <dbReference type="NCBI Taxonomy" id="169177"/>
    <lineage>
        <taxon>Bacteria</taxon>
        <taxon>Bacillati</taxon>
        <taxon>Bacillota</taxon>
        <taxon>Bacilli</taxon>
        <taxon>Bacillales</taxon>
        <taxon>Bacillales Family XII. Incertae Sedis</taxon>
        <taxon>Exiguobacterium</taxon>
    </lineage>
</organism>
<accession>A0ABX2V5X3</accession>
<keyword evidence="3" id="KW-1185">Reference proteome</keyword>
<feature type="transmembrane region" description="Helical" evidence="1">
    <location>
        <begin position="31"/>
        <end position="49"/>
    </location>
</feature>
<name>A0ABX2V5X3_9BACL</name>
<comment type="caution">
    <text evidence="2">The sequence shown here is derived from an EMBL/GenBank/DDBJ whole genome shotgun (WGS) entry which is preliminary data.</text>
</comment>
<reference evidence="2 3" key="1">
    <citation type="submission" date="2016-03" db="EMBL/GenBank/DDBJ databases">
        <authorList>
            <person name="Cho S.-Y."/>
            <person name="Lim S."/>
            <person name="Kim H."/>
            <person name="Soh E.H."/>
            <person name="Moon J.S."/>
        </authorList>
    </citation>
    <scope>NUCLEOTIDE SEQUENCE [LARGE SCALE GENOMIC DNA]</scope>
    <source>
        <strain evidence="2 3">KCTC 3810</strain>
    </source>
</reference>
<keyword evidence="1" id="KW-0472">Membrane</keyword>
<evidence type="ECO:0000313" key="2">
    <source>
        <dbReference type="EMBL" id="OAN10685.1"/>
    </source>
</evidence>
<proteinExistence type="predicted"/>